<gene>
    <name evidence="1" type="ORF">MM415B02689_0004</name>
</gene>
<dbReference type="NCBIfam" id="TIGR04387">
    <property type="entry name" value="capsid_maj_N4"/>
    <property type="match status" value="1"/>
</dbReference>
<proteinExistence type="predicted"/>
<dbReference type="EMBL" id="MT142803">
    <property type="protein sequence ID" value="QJA88770.1"/>
    <property type="molecule type" value="Genomic_DNA"/>
</dbReference>
<reference evidence="1" key="1">
    <citation type="submission" date="2020-03" db="EMBL/GenBank/DDBJ databases">
        <title>The deep terrestrial virosphere.</title>
        <authorList>
            <person name="Holmfeldt K."/>
            <person name="Nilsson E."/>
            <person name="Simone D."/>
            <person name="Lopez-Fernandez M."/>
            <person name="Wu X."/>
            <person name="de Brujin I."/>
            <person name="Lundin D."/>
            <person name="Andersson A."/>
            <person name="Bertilsson S."/>
            <person name="Dopson M."/>
        </authorList>
    </citation>
    <scope>NUCLEOTIDE SEQUENCE</scope>
    <source>
        <strain evidence="1">MM415B02689</strain>
    </source>
</reference>
<organism evidence="1">
    <name type="scientific">viral metagenome</name>
    <dbReference type="NCBI Taxonomy" id="1070528"/>
    <lineage>
        <taxon>unclassified sequences</taxon>
        <taxon>metagenomes</taxon>
        <taxon>organismal metagenomes</taxon>
    </lineage>
</organism>
<evidence type="ECO:0000313" key="1">
    <source>
        <dbReference type="EMBL" id="QJA88770.1"/>
    </source>
</evidence>
<accession>A0A6M3L330</accession>
<protein>
    <submittedName>
        <fullName evidence="1">Putative major capsid protein</fullName>
    </submittedName>
</protein>
<dbReference type="InterPro" id="IPR025267">
    <property type="entry name" value="ORF017-like"/>
</dbReference>
<sequence length="339" mass="37877">MAETRFATGDALAAKVWAAKLIKEAIKDIFFAKFAGKSYNQMMTGQQISKEANQILLVNEELTKKKGDQVTFGLRMRLTGDGVNTDNDYLEGNEEEMTFYDFAVVLEERGNAVRAKSKLDMQRPAFDLRSEFKPSLQDWITEYMDKTTVTALSTSPTSGENIFGGDATATTDIDSSDVMSTTVISKAMRKARLHNPKMIPLNVGGKNYYVMLMHDYQFKALQAEDAWINAQKYAGERGLNNPIFTGAEGVWDGVVIHKYERINTYSTWGTGAVTGARALLLGSQAAVHGWSQRPSWYEKMFDYDRIPGVACDIVWKAAKTVFNSKDFATITVDTYISED</sequence>
<dbReference type="Pfam" id="PF13252">
    <property type="entry name" value="Phage_capsid_3"/>
    <property type="match status" value="2"/>
</dbReference>
<dbReference type="AlphaFoldDB" id="A0A6M3L330"/>
<name>A0A6M3L330_9ZZZZ</name>